<protein>
    <submittedName>
        <fullName evidence="2">Uncharacterized protein</fullName>
    </submittedName>
</protein>
<dbReference type="Proteomes" id="UP000268093">
    <property type="component" value="Unassembled WGS sequence"/>
</dbReference>
<evidence type="ECO:0000256" key="1">
    <source>
        <dbReference type="SAM" id="MobiDB-lite"/>
    </source>
</evidence>
<feature type="region of interest" description="Disordered" evidence="1">
    <location>
        <begin position="1"/>
        <end position="24"/>
    </location>
</feature>
<dbReference type="AlphaFoldDB" id="A0A433DLR6"/>
<proteinExistence type="predicted"/>
<feature type="non-terminal residue" evidence="2">
    <location>
        <position position="87"/>
    </location>
</feature>
<organism evidence="2 3">
    <name type="scientific">Jimgerdemannia flammicorona</name>
    <dbReference type="NCBI Taxonomy" id="994334"/>
    <lineage>
        <taxon>Eukaryota</taxon>
        <taxon>Fungi</taxon>
        <taxon>Fungi incertae sedis</taxon>
        <taxon>Mucoromycota</taxon>
        <taxon>Mucoromycotina</taxon>
        <taxon>Endogonomycetes</taxon>
        <taxon>Endogonales</taxon>
        <taxon>Endogonaceae</taxon>
        <taxon>Jimgerdemannia</taxon>
    </lineage>
</organism>
<evidence type="ECO:0000313" key="3">
    <source>
        <dbReference type="Proteomes" id="UP000268093"/>
    </source>
</evidence>
<keyword evidence="3" id="KW-1185">Reference proteome</keyword>
<sequence>MESRRGRQQHGKIPGNNPRLPTTHETLDTRVQVNQHTHRLRHLCPGASRLYPLQEDSDAPCCGFQNPSSKAWLQNTKFGLNGSGECI</sequence>
<accession>A0A433DLR6</accession>
<gene>
    <name evidence="2" type="ORF">BC936DRAFT_146002</name>
</gene>
<dbReference type="EMBL" id="RBNI01000483">
    <property type="protein sequence ID" value="RUP51779.1"/>
    <property type="molecule type" value="Genomic_DNA"/>
</dbReference>
<reference evidence="2 3" key="1">
    <citation type="journal article" date="2018" name="New Phytol.">
        <title>Phylogenomics of Endogonaceae and evolution of mycorrhizas within Mucoromycota.</title>
        <authorList>
            <person name="Chang Y."/>
            <person name="Desiro A."/>
            <person name="Na H."/>
            <person name="Sandor L."/>
            <person name="Lipzen A."/>
            <person name="Clum A."/>
            <person name="Barry K."/>
            <person name="Grigoriev I.V."/>
            <person name="Martin F.M."/>
            <person name="Stajich J.E."/>
            <person name="Smith M.E."/>
            <person name="Bonito G."/>
            <person name="Spatafora J.W."/>
        </authorList>
    </citation>
    <scope>NUCLEOTIDE SEQUENCE [LARGE SCALE GENOMIC DNA]</scope>
    <source>
        <strain evidence="2 3">GMNB39</strain>
    </source>
</reference>
<feature type="compositionally biased region" description="Basic residues" evidence="1">
    <location>
        <begin position="1"/>
        <end position="10"/>
    </location>
</feature>
<name>A0A433DLR6_9FUNG</name>
<evidence type="ECO:0000313" key="2">
    <source>
        <dbReference type="EMBL" id="RUP51779.1"/>
    </source>
</evidence>
<comment type="caution">
    <text evidence="2">The sequence shown here is derived from an EMBL/GenBank/DDBJ whole genome shotgun (WGS) entry which is preliminary data.</text>
</comment>